<feature type="signal peptide" evidence="1">
    <location>
        <begin position="1"/>
        <end position="28"/>
    </location>
</feature>
<proteinExistence type="predicted"/>
<gene>
    <name evidence="3" type="ORF">PoB_002628000</name>
</gene>
<evidence type="ECO:0000313" key="3">
    <source>
        <dbReference type="EMBL" id="GFN99774.1"/>
    </source>
</evidence>
<comment type="caution">
    <text evidence="3">The sequence shown here is derived from an EMBL/GenBank/DDBJ whole genome shotgun (WGS) entry which is preliminary data.</text>
</comment>
<keyword evidence="4" id="KW-1185">Reference proteome</keyword>
<dbReference type="AlphaFoldDB" id="A0AAV3ZYN5"/>
<dbReference type="EMBL" id="BLXT01003024">
    <property type="protein sequence ID" value="GFN99774.1"/>
    <property type="molecule type" value="Genomic_DNA"/>
</dbReference>
<keyword evidence="1" id="KW-0732">Signal</keyword>
<accession>A0AAV3ZYN5</accession>
<dbReference type="Pfam" id="PF24784">
    <property type="entry name" value="Temptin_C"/>
    <property type="match status" value="1"/>
</dbReference>
<feature type="chain" id="PRO_5043674452" evidence="1">
    <location>
        <begin position="29"/>
        <end position="148"/>
    </location>
</feature>
<dbReference type="PANTHER" id="PTHR34737">
    <property type="entry name" value="EF-HAND DOMAIN-CONTAINING PROTEIN"/>
    <property type="match status" value="1"/>
</dbReference>
<sequence length="148" mass="15852">MMLSHTKTLTPSWLLLLTLMLATEFSVAWPSNRDLLPNGYNIPDPCRPGRTAQGVGHVNADGGGPVNDFGQAFQDAGSWTPSLCAADTDGDGVTNGAELGDPSCTWSPGQTPQSTESITHPGIHNTECNCPLPPWLWSILFGWTVIFE</sequence>
<name>A0AAV3ZYN5_9GAST</name>
<dbReference type="InterPro" id="IPR057626">
    <property type="entry name" value="S-S_Temptin"/>
</dbReference>
<reference evidence="3 4" key="1">
    <citation type="journal article" date="2021" name="Elife">
        <title>Chloroplast acquisition without the gene transfer in kleptoplastic sea slugs, Plakobranchus ocellatus.</title>
        <authorList>
            <person name="Maeda T."/>
            <person name="Takahashi S."/>
            <person name="Yoshida T."/>
            <person name="Shimamura S."/>
            <person name="Takaki Y."/>
            <person name="Nagai Y."/>
            <person name="Toyoda A."/>
            <person name="Suzuki Y."/>
            <person name="Arimoto A."/>
            <person name="Ishii H."/>
            <person name="Satoh N."/>
            <person name="Nishiyama T."/>
            <person name="Hasebe M."/>
            <person name="Maruyama T."/>
            <person name="Minagawa J."/>
            <person name="Obokata J."/>
            <person name="Shigenobu S."/>
        </authorList>
    </citation>
    <scope>NUCLEOTIDE SEQUENCE [LARGE SCALE GENOMIC DNA]</scope>
</reference>
<evidence type="ECO:0000259" key="2">
    <source>
        <dbReference type="Pfam" id="PF24784"/>
    </source>
</evidence>
<dbReference type="InterPro" id="IPR055313">
    <property type="entry name" value="Temptin-like"/>
</dbReference>
<dbReference type="PANTHER" id="PTHR34737:SF2">
    <property type="entry name" value="EF-HAND DOMAIN-CONTAINING PROTEIN"/>
    <property type="match status" value="1"/>
</dbReference>
<evidence type="ECO:0000256" key="1">
    <source>
        <dbReference type="SAM" id="SignalP"/>
    </source>
</evidence>
<feature type="domain" description="Temptin Cys/Cys disulfide" evidence="2">
    <location>
        <begin position="28"/>
        <end position="123"/>
    </location>
</feature>
<organism evidence="3 4">
    <name type="scientific">Plakobranchus ocellatus</name>
    <dbReference type="NCBI Taxonomy" id="259542"/>
    <lineage>
        <taxon>Eukaryota</taxon>
        <taxon>Metazoa</taxon>
        <taxon>Spiralia</taxon>
        <taxon>Lophotrochozoa</taxon>
        <taxon>Mollusca</taxon>
        <taxon>Gastropoda</taxon>
        <taxon>Heterobranchia</taxon>
        <taxon>Euthyneura</taxon>
        <taxon>Panpulmonata</taxon>
        <taxon>Sacoglossa</taxon>
        <taxon>Placobranchoidea</taxon>
        <taxon>Plakobranchidae</taxon>
        <taxon>Plakobranchus</taxon>
    </lineage>
</organism>
<dbReference type="Proteomes" id="UP000735302">
    <property type="component" value="Unassembled WGS sequence"/>
</dbReference>
<evidence type="ECO:0000313" key="4">
    <source>
        <dbReference type="Proteomes" id="UP000735302"/>
    </source>
</evidence>
<protein>
    <submittedName>
        <fullName evidence="3">Temptin</fullName>
    </submittedName>
</protein>